<accession>A0A0B0PBM3</accession>
<organism evidence="1 2">
    <name type="scientific">Gossypium arboreum</name>
    <name type="common">Tree cotton</name>
    <name type="synonym">Gossypium nanking</name>
    <dbReference type="NCBI Taxonomy" id="29729"/>
    <lineage>
        <taxon>Eukaryota</taxon>
        <taxon>Viridiplantae</taxon>
        <taxon>Streptophyta</taxon>
        <taxon>Embryophyta</taxon>
        <taxon>Tracheophyta</taxon>
        <taxon>Spermatophyta</taxon>
        <taxon>Magnoliopsida</taxon>
        <taxon>eudicotyledons</taxon>
        <taxon>Gunneridae</taxon>
        <taxon>Pentapetalae</taxon>
        <taxon>rosids</taxon>
        <taxon>malvids</taxon>
        <taxon>Malvales</taxon>
        <taxon>Malvaceae</taxon>
        <taxon>Malvoideae</taxon>
        <taxon>Gossypium</taxon>
    </lineage>
</organism>
<evidence type="ECO:0000313" key="2">
    <source>
        <dbReference type="Proteomes" id="UP000032142"/>
    </source>
</evidence>
<sequence>MAKYTLHKTYSNSS</sequence>
<protein>
    <submittedName>
        <fullName evidence="1">Uncharacterized protein</fullName>
    </submittedName>
</protein>
<reference evidence="2" key="1">
    <citation type="submission" date="2014-09" db="EMBL/GenBank/DDBJ databases">
        <authorList>
            <person name="Mudge J."/>
            <person name="Ramaraj T."/>
            <person name="Lindquist I.E."/>
            <person name="Bharti A.K."/>
            <person name="Sundararajan A."/>
            <person name="Cameron C.T."/>
            <person name="Woodward J.E."/>
            <person name="May G.D."/>
            <person name="Brubaker C."/>
            <person name="Broadhvest J."/>
            <person name="Wilkins T.A."/>
        </authorList>
    </citation>
    <scope>NUCLEOTIDE SEQUENCE</scope>
    <source>
        <strain evidence="2">cv. AKA8401</strain>
    </source>
</reference>
<dbReference type="EMBL" id="KN420989">
    <property type="protein sequence ID" value="KHG22207.1"/>
    <property type="molecule type" value="Genomic_DNA"/>
</dbReference>
<proteinExistence type="predicted"/>
<keyword evidence="2" id="KW-1185">Reference proteome</keyword>
<dbReference type="Proteomes" id="UP000032142">
    <property type="component" value="Unassembled WGS sequence"/>
</dbReference>
<gene>
    <name evidence="1" type="ORF">F383_02665</name>
</gene>
<evidence type="ECO:0000313" key="1">
    <source>
        <dbReference type="EMBL" id="KHG22207.1"/>
    </source>
</evidence>
<name>A0A0B0PBM3_GOSAR</name>